<evidence type="ECO:0000256" key="1">
    <source>
        <dbReference type="SAM" id="MobiDB-lite"/>
    </source>
</evidence>
<feature type="region of interest" description="Disordered" evidence="1">
    <location>
        <begin position="130"/>
        <end position="231"/>
    </location>
</feature>
<feature type="compositionally biased region" description="Low complexity" evidence="1">
    <location>
        <begin position="148"/>
        <end position="166"/>
    </location>
</feature>
<comment type="caution">
    <text evidence="3">The sequence shown here is derived from an EMBL/GenBank/DDBJ whole genome shotgun (WGS) entry which is preliminary data.</text>
</comment>
<dbReference type="Proteomes" id="UP000324800">
    <property type="component" value="Unassembled WGS sequence"/>
</dbReference>
<dbReference type="SUPFAM" id="SSF54928">
    <property type="entry name" value="RNA-binding domain, RBD"/>
    <property type="match status" value="1"/>
</dbReference>
<dbReference type="EMBL" id="SNRW01025309">
    <property type="protein sequence ID" value="KAA6361608.1"/>
    <property type="molecule type" value="Genomic_DNA"/>
</dbReference>
<gene>
    <name evidence="3" type="ORF">EZS28_042865</name>
</gene>
<dbReference type="InterPro" id="IPR000504">
    <property type="entry name" value="RRM_dom"/>
</dbReference>
<dbReference type="GO" id="GO:0003723">
    <property type="term" value="F:RNA binding"/>
    <property type="evidence" value="ECO:0007669"/>
    <property type="project" value="InterPro"/>
</dbReference>
<reference evidence="3 4" key="1">
    <citation type="submission" date="2019-03" db="EMBL/GenBank/DDBJ databases">
        <title>Single cell metagenomics reveals metabolic interactions within the superorganism composed of flagellate Streblomastix strix and complex community of Bacteroidetes bacteria on its surface.</title>
        <authorList>
            <person name="Treitli S.C."/>
            <person name="Kolisko M."/>
            <person name="Husnik F."/>
            <person name="Keeling P."/>
            <person name="Hampl V."/>
        </authorList>
    </citation>
    <scope>NUCLEOTIDE SEQUENCE [LARGE SCALE GENOMIC DNA]</scope>
    <source>
        <strain evidence="3">ST1C</strain>
    </source>
</reference>
<name>A0A5J4TTU3_9EUKA</name>
<evidence type="ECO:0000259" key="2">
    <source>
        <dbReference type="Pfam" id="PF00076"/>
    </source>
</evidence>
<sequence length="285" mass="32570">MYSINDVVTCWILWFKQKPRACDWVLYQTNDHTSYNIIFMMEKHIGVTSKKLRHYAVASGLQQAKKLLASAYEYDWTHFIQIFIETTAVQLEQLFEKVGEIEDATIVAFNGRSMGYGYVTMIDEQTAIKKKEENNTKPEVLSSEEESSSFSFSSSSSSDSSSSSSSESKDKKHQKKQKLTKDKQRKKYAPQTSANSDETIKQNKKEDKSKIDKKEQDDKNNQDNLSGDVTPPLLEAMIKCIASSTEEFNPKPINKEDSQTMEQTLLSFPDMEMFAQHCQVGEKVL</sequence>
<dbReference type="Pfam" id="PF00076">
    <property type="entry name" value="RRM_1"/>
    <property type="match status" value="1"/>
</dbReference>
<protein>
    <recommendedName>
        <fullName evidence="2">RRM domain-containing protein</fullName>
    </recommendedName>
</protein>
<evidence type="ECO:0000313" key="3">
    <source>
        <dbReference type="EMBL" id="KAA6361608.1"/>
    </source>
</evidence>
<feature type="compositionally biased region" description="Basic and acidic residues" evidence="1">
    <location>
        <begin position="198"/>
        <end position="221"/>
    </location>
</feature>
<dbReference type="InterPro" id="IPR012677">
    <property type="entry name" value="Nucleotide-bd_a/b_plait_sf"/>
</dbReference>
<feature type="domain" description="RRM" evidence="2">
    <location>
        <begin position="85"/>
        <end position="135"/>
    </location>
</feature>
<organism evidence="3 4">
    <name type="scientific">Streblomastix strix</name>
    <dbReference type="NCBI Taxonomy" id="222440"/>
    <lineage>
        <taxon>Eukaryota</taxon>
        <taxon>Metamonada</taxon>
        <taxon>Preaxostyla</taxon>
        <taxon>Oxymonadida</taxon>
        <taxon>Streblomastigidae</taxon>
        <taxon>Streblomastix</taxon>
    </lineage>
</organism>
<proteinExistence type="predicted"/>
<dbReference type="Gene3D" id="3.30.70.330">
    <property type="match status" value="1"/>
</dbReference>
<feature type="compositionally biased region" description="Basic residues" evidence="1">
    <location>
        <begin position="171"/>
        <end position="188"/>
    </location>
</feature>
<dbReference type="AlphaFoldDB" id="A0A5J4TTU3"/>
<dbReference type="InterPro" id="IPR035979">
    <property type="entry name" value="RBD_domain_sf"/>
</dbReference>
<evidence type="ECO:0000313" key="4">
    <source>
        <dbReference type="Proteomes" id="UP000324800"/>
    </source>
</evidence>
<accession>A0A5J4TTU3</accession>